<dbReference type="AlphaFoldDB" id="A0A4Q2EDZ4"/>
<dbReference type="EMBL" id="PPCV01000006">
    <property type="protein sequence ID" value="RXW31800.1"/>
    <property type="molecule type" value="Genomic_DNA"/>
</dbReference>
<dbReference type="Pfam" id="PF12867">
    <property type="entry name" value="DinB_2"/>
    <property type="match status" value="1"/>
</dbReference>
<dbReference type="NCBIfam" id="NF047843">
    <property type="entry name" value="MST_Rv0443"/>
    <property type="match status" value="1"/>
</dbReference>
<keyword evidence="2" id="KW-0808">Transferase</keyword>
<organism evidence="2 3">
    <name type="scientific">Propioniciclava flava</name>
    <dbReference type="NCBI Taxonomy" id="2072026"/>
    <lineage>
        <taxon>Bacteria</taxon>
        <taxon>Bacillati</taxon>
        <taxon>Actinomycetota</taxon>
        <taxon>Actinomycetes</taxon>
        <taxon>Propionibacteriales</taxon>
        <taxon>Propionibacteriaceae</taxon>
        <taxon>Propioniciclava</taxon>
    </lineage>
</organism>
<dbReference type="OrthoDB" id="2363925at2"/>
<dbReference type="Proteomes" id="UP000290624">
    <property type="component" value="Unassembled WGS sequence"/>
</dbReference>
<dbReference type="InterPro" id="IPR034660">
    <property type="entry name" value="DinB/YfiT-like"/>
</dbReference>
<dbReference type="InterPro" id="IPR024775">
    <property type="entry name" value="DinB-like"/>
</dbReference>
<name>A0A4Q2EDZ4_9ACTN</name>
<dbReference type="RefSeq" id="WP_129459017.1">
    <property type="nucleotide sequence ID" value="NZ_PPCV01000006.1"/>
</dbReference>
<feature type="domain" description="DinB-like" evidence="1">
    <location>
        <begin position="16"/>
        <end position="162"/>
    </location>
</feature>
<keyword evidence="2" id="KW-0032">Aminotransferase</keyword>
<gene>
    <name evidence="2" type="ORF">C1706_09605</name>
</gene>
<evidence type="ECO:0000313" key="2">
    <source>
        <dbReference type="EMBL" id="RXW31800.1"/>
    </source>
</evidence>
<sequence length="177" mass="18930">MDAITLLIDAASRPTDAARTTLRALDPDVANLPVPGRNGTQANSIAWLVWHAARQQDAQVSALAGTEQLWVSGAWAARLGVHRGPDEIGFGDSPERVAALRVEEPAVLLAYVIAVTDATLAYLRTLEASDLDDIVDASWEPPVTRGARLISTIDDAVAHLGQAEYARGLLTHWSVGY</sequence>
<dbReference type="SUPFAM" id="SSF109854">
    <property type="entry name" value="DinB/YfiT-like putative metalloenzymes"/>
    <property type="match status" value="1"/>
</dbReference>
<reference evidence="2 3" key="1">
    <citation type="submission" date="2018-01" db="EMBL/GenBank/DDBJ databases">
        <title>Lactibacter flavus gen. nov., sp. nov., a novel bacterium of the family Propionibacteriaceae isolated from raw milk and dairy products.</title>
        <authorList>
            <person name="Wenning M."/>
            <person name="Breitenwieser F."/>
            <person name="Huptas C."/>
            <person name="von Neubeck M."/>
            <person name="Busse H.-J."/>
            <person name="Scherer S."/>
        </authorList>
    </citation>
    <scope>NUCLEOTIDE SEQUENCE [LARGE SCALE GENOMIC DNA]</scope>
    <source>
        <strain evidence="2 3">VG341</strain>
    </source>
</reference>
<keyword evidence="3" id="KW-1185">Reference proteome</keyword>
<dbReference type="GO" id="GO:0008483">
    <property type="term" value="F:transaminase activity"/>
    <property type="evidence" value="ECO:0007669"/>
    <property type="project" value="UniProtKB-KW"/>
</dbReference>
<comment type="caution">
    <text evidence="2">The sequence shown here is derived from an EMBL/GenBank/DDBJ whole genome shotgun (WGS) entry which is preliminary data.</text>
</comment>
<evidence type="ECO:0000313" key="3">
    <source>
        <dbReference type="Proteomes" id="UP000290624"/>
    </source>
</evidence>
<protein>
    <submittedName>
        <fullName evidence="2">Aspartate/tyrosine/aromatic aminotransferase</fullName>
    </submittedName>
</protein>
<evidence type="ECO:0000259" key="1">
    <source>
        <dbReference type="Pfam" id="PF12867"/>
    </source>
</evidence>
<proteinExistence type="predicted"/>
<dbReference type="Gene3D" id="1.20.120.450">
    <property type="entry name" value="dinb family like domain"/>
    <property type="match status" value="1"/>
</dbReference>
<accession>A0A4Q2EDZ4</accession>